<evidence type="ECO:0000313" key="3">
    <source>
        <dbReference type="Proteomes" id="UP001292094"/>
    </source>
</evidence>
<evidence type="ECO:0000256" key="1">
    <source>
        <dbReference type="SAM" id="MobiDB-lite"/>
    </source>
</evidence>
<gene>
    <name evidence="2" type="ORF">Pmani_034093</name>
</gene>
<organism evidence="2 3">
    <name type="scientific">Petrolisthes manimaculis</name>
    <dbReference type="NCBI Taxonomy" id="1843537"/>
    <lineage>
        <taxon>Eukaryota</taxon>
        <taxon>Metazoa</taxon>
        <taxon>Ecdysozoa</taxon>
        <taxon>Arthropoda</taxon>
        <taxon>Crustacea</taxon>
        <taxon>Multicrustacea</taxon>
        <taxon>Malacostraca</taxon>
        <taxon>Eumalacostraca</taxon>
        <taxon>Eucarida</taxon>
        <taxon>Decapoda</taxon>
        <taxon>Pleocyemata</taxon>
        <taxon>Anomura</taxon>
        <taxon>Galatheoidea</taxon>
        <taxon>Porcellanidae</taxon>
        <taxon>Petrolisthes</taxon>
    </lineage>
</organism>
<dbReference type="AlphaFoldDB" id="A0AAE1NNG8"/>
<reference evidence="2" key="1">
    <citation type="submission" date="2023-11" db="EMBL/GenBank/DDBJ databases">
        <title>Genome assemblies of two species of porcelain crab, Petrolisthes cinctipes and Petrolisthes manimaculis (Anomura: Porcellanidae).</title>
        <authorList>
            <person name="Angst P."/>
        </authorList>
    </citation>
    <scope>NUCLEOTIDE SEQUENCE</scope>
    <source>
        <strain evidence="2">PB745_02</strain>
        <tissue evidence="2">Gill</tissue>
    </source>
</reference>
<protein>
    <submittedName>
        <fullName evidence="2">Uncharacterized protein</fullName>
    </submittedName>
</protein>
<keyword evidence="3" id="KW-1185">Reference proteome</keyword>
<comment type="caution">
    <text evidence="2">The sequence shown here is derived from an EMBL/GenBank/DDBJ whole genome shotgun (WGS) entry which is preliminary data.</text>
</comment>
<dbReference type="Proteomes" id="UP001292094">
    <property type="component" value="Unassembled WGS sequence"/>
</dbReference>
<evidence type="ECO:0000313" key="2">
    <source>
        <dbReference type="EMBL" id="KAK4293188.1"/>
    </source>
</evidence>
<dbReference type="EMBL" id="JAWZYT010004616">
    <property type="protein sequence ID" value="KAK4293188.1"/>
    <property type="molecule type" value="Genomic_DNA"/>
</dbReference>
<accession>A0AAE1NNG8</accession>
<proteinExistence type="predicted"/>
<name>A0AAE1NNG8_9EUCA</name>
<feature type="region of interest" description="Disordered" evidence="1">
    <location>
        <begin position="1"/>
        <end position="20"/>
    </location>
</feature>
<sequence length="88" mass="9690">MTSTEKSSVDNEMPFNNNSSVVTSTKTEAFTTIIPTHKTTALGNTFKPITMSRVSLQGAIRGRKSIRKRIITLTASEEERKEEEGTAV</sequence>